<dbReference type="eggNOG" id="COG1541">
    <property type="taxonomic scope" value="Bacteria"/>
</dbReference>
<keyword evidence="2" id="KW-0436">Ligase</keyword>
<reference evidence="2 3" key="1">
    <citation type="journal article" date="2010" name="Stand. Genomic Sci.">
        <title>Complete genome sequence of Meiothermus silvanus type strain (VI-R2).</title>
        <authorList>
            <person name="Sikorski J."/>
            <person name="Tindall B.J."/>
            <person name="Lowry S."/>
            <person name="Lucas S."/>
            <person name="Nolan M."/>
            <person name="Copeland A."/>
            <person name="Glavina Del Rio T."/>
            <person name="Tice H."/>
            <person name="Cheng J.F."/>
            <person name="Han C."/>
            <person name="Pitluck S."/>
            <person name="Liolios K."/>
            <person name="Ivanova N."/>
            <person name="Mavromatis K."/>
            <person name="Mikhailova N."/>
            <person name="Pati A."/>
            <person name="Goodwin L."/>
            <person name="Chen A."/>
            <person name="Palaniappan K."/>
            <person name="Land M."/>
            <person name="Hauser L."/>
            <person name="Chang Y.J."/>
            <person name="Jeffries C.D."/>
            <person name="Rohde M."/>
            <person name="Goker M."/>
            <person name="Woyke T."/>
            <person name="Bristow J."/>
            <person name="Eisen J.A."/>
            <person name="Markowitz V."/>
            <person name="Hugenholtz P."/>
            <person name="Kyrpides N.C."/>
            <person name="Klenk H.P."/>
            <person name="Lapidus A."/>
        </authorList>
    </citation>
    <scope>NUCLEOTIDE SEQUENCE [LARGE SCALE GENOMIC DNA]</scope>
    <source>
        <strain evidence="3">ATCC 700542 / DSM 9946 / VI-R2</strain>
    </source>
</reference>
<dbReference type="SUPFAM" id="SSF56801">
    <property type="entry name" value="Acetyl-CoA synthetase-like"/>
    <property type="match status" value="1"/>
</dbReference>
<sequence length="383" mass="41455">MDRTARLRQILEHARNHPVYAHKLEGIDLGTITPETIAQLPLTTREEWIAYMRANPYPPAGSALVHLTPSPALGWMPEYLSQDDLEYQSQALAAHFGRLGVAGKRVLVAFSYHVFAGGWLFHEALQKAGAVVFPHGPGEAERIAQLVQVYGFEVLVCNPSFALKIAQAGGRFGLLLAGGEPFTSVPGYREKLEQAIGGVALDAYGTSELGIVAGEDLHKNGLLEAQEMAILEVLDPETLKPTPDGEKGELVVTALSRTLMPMIRFRTGDLAIAVRENGRVRLPRGVFGRTDLMVKVKGVKLYPTELAPILGAFGIDPRGGAQLVVESKEGGTDKLTLRIKAEAVPPMLGEALQRATGIKLDEIVADPTLEGPPLIDRRFSKNP</sequence>
<name>D7BED6_ALLS1</name>
<protein>
    <submittedName>
        <fullName evidence="2">AMP-dependent synthetase and ligase</fullName>
    </submittedName>
</protein>
<evidence type="ECO:0000313" key="2">
    <source>
        <dbReference type="EMBL" id="ADH63179.1"/>
    </source>
</evidence>
<accession>D7BED6</accession>
<proteinExistence type="predicted"/>
<evidence type="ECO:0000313" key="3">
    <source>
        <dbReference type="Proteomes" id="UP000001916"/>
    </source>
</evidence>
<dbReference type="PANTHER" id="PTHR43845:SF1">
    <property type="entry name" value="BLR5969 PROTEIN"/>
    <property type="match status" value="1"/>
</dbReference>
<organism evidence="2 3">
    <name type="scientific">Allomeiothermus silvanus (strain ATCC 700542 / DSM 9946 / NBRC 106475 / NCIMB 13440 / VI-R2)</name>
    <name type="common">Thermus silvanus</name>
    <dbReference type="NCBI Taxonomy" id="526227"/>
    <lineage>
        <taxon>Bacteria</taxon>
        <taxon>Thermotogati</taxon>
        <taxon>Deinococcota</taxon>
        <taxon>Deinococci</taxon>
        <taxon>Thermales</taxon>
        <taxon>Thermaceae</taxon>
        <taxon>Allomeiothermus</taxon>
    </lineage>
</organism>
<feature type="domain" description="AMP-dependent synthetase/ligase" evidence="1">
    <location>
        <begin position="103"/>
        <end position="253"/>
    </location>
</feature>
<dbReference type="EMBL" id="CP002042">
    <property type="protein sequence ID" value="ADH63179.1"/>
    <property type="molecule type" value="Genomic_DNA"/>
</dbReference>
<dbReference type="Pfam" id="PF00501">
    <property type="entry name" value="AMP-binding"/>
    <property type="match status" value="1"/>
</dbReference>
<dbReference type="Proteomes" id="UP000001916">
    <property type="component" value="Chromosome"/>
</dbReference>
<dbReference type="HOGENOM" id="CLU_035301_1_1_0"/>
<gene>
    <name evidence="2" type="ordered locus">Mesil_1284</name>
</gene>
<dbReference type="PANTHER" id="PTHR43845">
    <property type="entry name" value="BLR5969 PROTEIN"/>
    <property type="match status" value="1"/>
</dbReference>
<dbReference type="InterPro" id="IPR000873">
    <property type="entry name" value="AMP-dep_synth/lig_dom"/>
</dbReference>
<dbReference type="GO" id="GO:0016874">
    <property type="term" value="F:ligase activity"/>
    <property type="evidence" value="ECO:0007669"/>
    <property type="project" value="UniProtKB-KW"/>
</dbReference>
<dbReference type="RefSeq" id="WP_013157750.1">
    <property type="nucleotide sequence ID" value="NC_014212.1"/>
</dbReference>
<dbReference type="STRING" id="526227.Mesil_1284"/>
<dbReference type="Gene3D" id="3.40.50.12780">
    <property type="entry name" value="N-terminal domain of ligase-like"/>
    <property type="match status" value="1"/>
</dbReference>
<dbReference type="InterPro" id="IPR042099">
    <property type="entry name" value="ANL_N_sf"/>
</dbReference>
<dbReference type="KEGG" id="msv:Mesil_1284"/>
<keyword evidence="3" id="KW-1185">Reference proteome</keyword>
<evidence type="ECO:0000259" key="1">
    <source>
        <dbReference type="Pfam" id="PF00501"/>
    </source>
</evidence>
<dbReference type="AlphaFoldDB" id="D7BED6"/>
<dbReference type="OrthoDB" id="56632at2"/>